<dbReference type="RefSeq" id="WP_142714212.1">
    <property type="nucleotide sequence ID" value="NZ_FXTH01000006.1"/>
</dbReference>
<sequence length="100" mass="11806">MARYRSNSPKLLKDALKDFLDDYPHSKRLKRGMILSIWEQTVGKRIADETENVHFEHGNLVVHVKNPAWRQEIHMKRFSIAKKLNDKVGEKIIREIVVRS</sequence>
<accession>A0A521CMU9</accession>
<evidence type="ECO:0000313" key="1">
    <source>
        <dbReference type="EMBL" id="SMO60718.1"/>
    </source>
</evidence>
<dbReference type="InterPro" id="IPR007922">
    <property type="entry name" value="DciA-like"/>
</dbReference>
<keyword evidence="2" id="KW-1185">Reference proteome</keyword>
<dbReference type="PANTHER" id="PTHR36456">
    <property type="entry name" value="UPF0232 PROTEIN SCO3875"/>
    <property type="match status" value="1"/>
</dbReference>
<dbReference type="PANTHER" id="PTHR36456:SF1">
    <property type="entry name" value="UPF0232 PROTEIN SCO3875"/>
    <property type="match status" value="1"/>
</dbReference>
<dbReference type="Proteomes" id="UP000317593">
    <property type="component" value="Unassembled WGS sequence"/>
</dbReference>
<proteinExistence type="predicted"/>
<gene>
    <name evidence="1" type="ORF">SAMN06265218_106233</name>
</gene>
<dbReference type="OrthoDB" id="9796545at2"/>
<protein>
    <recommendedName>
        <fullName evidence="3">DUF721 domain-containing protein</fullName>
    </recommendedName>
</protein>
<dbReference type="AlphaFoldDB" id="A0A521CMU9"/>
<name>A0A521CMU9_9BACT</name>
<evidence type="ECO:0000313" key="2">
    <source>
        <dbReference type="Proteomes" id="UP000317593"/>
    </source>
</evidence>
<reference evidence="1 2" key="1">
    <citation type="submission" date="2017-05" db="EMBL/GenBank/DDBJ databases">
        <authorList>
            <person name="Varghese N."/>
            <person name="Submissions S."/>
        </authorList>
    </citation>
    <scope>NUCLEOTIDE SEQUENCE [LARGE SCALE GENOMIC DNA]</scope>
    <source>
        <strain evidence="1 2">DSM 21194</strain>
    </source>
</reference>
<organism evidence="1 2">
    <name type="scientific">Fodinibius sediminis</name>
    <dbReference type="NCBI Taxonomy" id="1214077"/>
    <lineage>
        <taxon>Bacteria</taxon>
        <taxon>Pseudomonadati</taxon>
        <taxon>Balneolota</taxon>
        <taxon>Balneolia</taxon>
        <taxon>Balneolales</taxon>
        <taxon>Balneolaceae</taxon>
        <taxon>Fodinibius</taxon>
    </lineage>
</organism>
<evidence type="ECO:0008006" key="3">
    <source>
        <dbReference type="Google" id="ProtNLM"/>
    </source>
</evidence>
<dbReference type="EMBL" id="FXTH01000006">
    <property type="protein sequence ID" value="SMO60718.1"/>
    <property type="molecule type" value="Genomic_DNA"/>
</dbReference>
<dbReference type="Pfam" id="PF05258">
    <property type="entry name" value="DciA"/>
    <property type="match status" value="1"/>
</dbReference>